<evidence type="ECO:0000313" key="2">
    <source>
        <dbReference type="EMBL" id="MFG6273439.1"/>
    </source>
</evidence>
<keyword evidence="3" id="KW-1185">Reference proteome</keyword>
<keyword evidence="1" id="KW-1133">Transmembrane helix</keyword>
<dbReference type="PROSITE" id="PS51257">
    <property type="entry name" value="PROKAR_LIPOPROTEIN"/>
    <property type="match status" value="1"/>
</dbReference>
<dbReference type="InterPro" id="IPR031566">
    <property type="entry name" value="CitMHS_2"/>
</dbReference>
<proteinExistence type="predicted"/>
<organism evidence="2 3">
    <name type="scientific">Megasphaera hexanoica</name>
    <dbReference type="NCBI Taxonomy" id="1675036"/>
    <lineage>
        <taxon>Bacteria</taxon>
        <taxon>Bacillati</taxon>
        <taxon>Bacillota</taxon>
        <taxon>Negativicutes</taxon>
        <taxon>Veillonellales</taxon>
        <taxon>Veillonellaceae</taxon>
        <taxon>Megasphaera</taxon>
    </lineage>
</organism>
<protein>
    <submittedName>
        <fullName evidence="2">Sodium:proton antiporter</fullName>
    </submittedName>
</protein>
<sequence>MERVHHMLLNPFFIACSVHEGMFRLLKSVLLNYIPFIVLLYGLFVVAGGIRCQRYFGRHAENQFFAYWDGTCQLDWHDGGCYAAYTHGHSCQ</sequence>
<keyword evidence="1" id="KW-0812">Transmembrane</keyword>
<dbReference type="Proteomes" id="UP001605989">
    <property type="component" value="Unassembled WGS sequence"/>
</dbReference>
<gene>
    <name evidence="2" type="ORF">ACGTZG_09590</name>
</gene>
<accession>A0ABW7DQL1</accession>
<dbReference type="EMBL" id="JBIEKR010000007">
    <property type="protein sequence ID" value="MFG6273439.1"/>
    <property type="molecule type" value="Genomic_DNA"/>
</dbReference>
<keyword evidence="1" id="KW-0472">Membrane</keyword>
<dbReference type="Pfam" id="PF16980">
    <property type="entry name" value="CitMHS_2"/>
    <property type="match status" value="1"/>
</dbReference>
<reference evidence="2 3" key="1">
    <citation type="submission" date="2024-10" db="EMBL/GenBank/DDBJ databases">
        <authorList>
            <person name="Sang B.-I."/>
            <person name="Prabhaharan D."/>
        </authorList>
    </citation>
    <scope>NUCLEOTIDE SEQUENCE [LARGE SCALE GENOMIC DNA]</scope>
    <source>
        <strain evidence="2 3">MH</strain>
    </source>
</reference>
<dbReference type="RefSeq" id="WP_394522650.1">
    <property type="nucleotide sequence ID" value="NZ_CP171361.1"/>
</dbReference>
<evidence type="ECO:0000256" key="1">
    <source>
        <dbReference type="SAM" id="Phobius"/>
    </source>
</evidence>
<feature type="transmembrane region" description="Helical" evidence="1">
    <location>
        <begin position="30"/>
        <end position="50"/>
    </location>
</feature>
<evidence type="ECO:0000313" key="3">
    <source>
        <dbReference type="Proteomes" id="UP001605989"/>
    </source>
</evidence>
<name>A0ABW7DQL1_9FIRM</name>
<comment type="caution">
    <text evidence="2">The sequence shown here is derived from an EMBL/GenBank/DDBJ whole genome shotgun (WGS) entry which is preliminary data.</text>
</comment>